<dbReference type="RefSeq" id="WP_175207924.1">
    <property type="nucleotide sequence ID" value="NZ_CADILG010000022.1"/>
</dbReference>
<dbReference type="Pfam" id="PF01979">
    <property type="entry name" value="Amidohydro_1"/>
    <property type="match status" value="1"/>
</dbReference>
<keyword evidence="3" id="KW-1185">Reference proteome</keyword>
<dbReference type="GO" id="GO:0050480">
    <property type="term" value="F:imidazolonepropionase activity"/>
    <property type="evidence" value="ECO:0007669"/>
    <property type="project" value="UniProtKB-EC"/>
</dbReference>
<reference evidence="2 3" key="1">
    <citation type="submission" date="2020-04" db="EMBL/GenBank/DDBJ databases">
        <authorList>
            <person name="De Canck E."/>
        </authorList>
    </citation>
    <scope>NUCLEOTIDE SEQUENCE [LARGE SCALE GENOMIC DNA]</scope>
    <source>
        <strain evidence="2 3">LMG 26858</strain>
    </source>
</reference>
<keyword evidence="2" id="KW-0378">Hydrolase</keyword>
<dbReference type="PANTHER" id="PTHR43135">
    <property type="entry name" value="ALPHA-D-RIBOSE 1-METHYLPHOSPHONATE 5-TRIPHOSPHATE DIPHOSPHATASE"/>
    <property type="match status" value="1"/>
</dbReference>
<gene>
    <name evidence="2" type="primary">hutI_2</name>
    <name evidence="2" type="ORF">LMG26858_03094</name>
</gene>
<dbReference type="EC" id="3.5.2.7" evidence="2"/>
<sequence>MESTLFKNAALLDPARPDLLEGHDVLVEDGLVKEVSDRPLTAAKARVIDLKGKTLMPGLIDLHVHVIAVQLNLPQQMAMPNVLVTFRSAPILRDMLRRGFTTVRDAGGAGHAFKQAVEQGLVQGPRLFVSGRALSQTGGHGDGRARTDFMPGDSPCPCCVRVGALARVADGVDEVRRAVRQELQMGADQIKIMASGGVASPTDPVGAWGYSEDEIRAIVAEARARQTYVLAHAYTADAIARAVRCGVRTIEHGNLVDAEAARLMADSGAYVVPTLVTYEALATEGADLGLPADSVAKIAQVRNAGLHSLEIYRDAGVAMGFGTDLLGPSHRLQSDEFRLRAEVLGPQAVIASATLVGAEVLGMQDKLGRIAPGAFADMLVVDGNPLRDVSCLLGQGERIPLVMQGGKVQFDELAA</sequence>
<proteinExistence type="predicted"/>
<dbReference type="InterPro" id="IPR032466">
    <property type="entry name" value="Metal_Hydrolase"/>
</dbReference>
<dbReference type="SUPFAM" id="SSF51338">
    <property type="entry name" value="Composite domain of metallo-dependent hydrolases"/>
    <property type="match status" value="2"/>
</dbReference>
<dbReference type="InterPro" id="IPR006680">
    <property type="entry name" value="Amidohydro-rel"/>
</dbReference>
<protein>
    <submittedName>
        <fullName evidence="2">Imidazolonepropionase</fullName>
        <ecNumber evidence="2">3.5.2.7</ecNumber>
    </submittedName>
</protein>
<evidence type="ECO:0000313" key="3">
    <source>
        <dbReference type="Proteomes" id="UP000494117"/>
    </source>
</evidence>
<dbReference type="SUPFAM" id="SSF51556">
    <property type="entry name" value="Metallo-dependent hydrolases"/>
    <property type="match status" value="1"/>
</dbReference>
<dbReference type="InterPro" id="IPR057744">
    <property type="entry name" value="OTAase-like"/>
</dbReference>
<dbReference type="Gene3D" id="3.20.20.140">
    <property type="entry name" value="Metal-dependent hydrolases"/>
    <property type="match status" value="1"/>
</dbReference>
<dbReference type="AlphaFoldDB" id="A0A6S7DWL4"/>
<dbReference type="CDD" id="cd01299">
    <property type="entry name" value="Met_dep_hydrolase_A"/>
    <property type="match status" value="1"/>
</dbReference>
<dbReference type="PANTHER" id="PTHR43135:SF3">
    <property type="entry name" value="ALPHA-D-RIBOSE 1-METHYLPHOSPHONATE 5-TRIPHOSPHATE DIPHOSPHATASE"/>
    <property type="match status" value="1"/>
</dbReference>
<evidence type="ECO:0000313" key="2">
    <source>
        <dbReference type="EMBL" id="CAB3878341.1"/>
    </source>
</evidence>
<feature type="domain" description="Amidohydrolase-related" evidence="1">
    <location>
        <begin position="54"/>
        <end position="405"/>
    </location>
</feature>
<dbReference type="Gene3D" id="2.30.40.10">
    <property type="entry name" value="Urease, subunit C, domain 1"/>
    <property type="match status" value="1"/>
</dbReference>
<dbReference type="InterPro" id="IPR051781">
    <property type="entry name" value="Metallo-dep_Hydrolase"/>
</dbReference>
<dbReference type="InterPro" id="IPR011059">
    <property type="entry name" value="Metal-dep_hydrolase_composite"/>
</dbReference>
<name>A0A6S7DWL4_9BURK</name>
<organism evidence="2 3">
    <name type="scientific">Achromobacter anxifer</name>
    <dbReference type="NCBI Taxonomy" id="1287737"/>
    <lineage>
        <taxon>Bacteria</taxon>
        <taxon>Pseudomonadati</taxon>
        <taxon>Pseudomonadota</taxon>
        <taxon>Betaproteobacteria</taxon>
        <taxon>Burkholderiales</taxon>
        <taxon>Alcaligenaceae</taxon>
        <taxon>Achromobacter</taxon>
    </lineage>
</organism>
<evidence type="ECO:0000259" key="1">
    <source>
        <dbReference type="Pfam" id="PF01979"/>
    </source>
</evidence>
<dbReference type="EMBL" id="CADILG010000022">
    <property type="protein sequence ID" value="CAB3878341.1"/>
    <property type="molecule type" value="Genomic_DNA"/>
</dbReference>
<accession>A0A6S7DWL4</accession>
<dbReference type="Proteomes" id="UP000494117">
    <property type="component" value="Unassembled WGS sequence"/>
</dbReference>